<feature type="transmembrane region" description="Helical" evidence="6">
    <location>
        <begin position="76"/>
        <end position="102"/>
    </location>
</feature>
<dbReference type="GO" id="GO:0005384">
    <property type="term" value="F:manganese ion transmembrane transporter activity"/>
    <property type="evidence" value="ECO:0007669"/>
    <property type="project" value="TreeGrafter"/>
</dbReference>
<comment type="subcellular location">
    <subcellularLocation>
        <location evidence="1 6">Membrane</location>
        <topology evidence="1 6">Multi-pass membrane protein</topology>
    </subcellularLocation>
</comment>
<gene>
    <name evidence="7" type="ORF">D5086_0000282510</name>
</gene>
<keyword evidence="5 6" id="KW-0472">Membrane</keyword>
<evidence type="ECO:0000256" key="3">
    <source>
        <dbReference type="ARBA" id="ARBA00022692"/>
    </source>
</evidence>
<proteinExistence type="inferred from homology"/>
<dbReference type="Pfam" id="PF01169">
    <property type="entry name" value="GDT1"/>
    <property type="match status" value="2"/>
</dbReference>
<dbReference type="AlphaFoldDB" id="A0A4U5N7C7"/>
<dbReference type="GO" id="GO:0016020">
    <property type="term" value="C:membrane"/>
    <property type="evidence" value="ECO:0007669"/>
    <property type="project" value="UniProtKB-SubCell"/>
</dbReference>
<feature type="transmembrane region" description="Helical" evidence="6">
    <location>
        <begin position="109"/>
        <end position="131"/>
    </location>
</feature>
<keyword evidence="3 6" id="KW-0812">Transmembrane</keyword>
<evidence type="ECO:0000256" key="4">
    <source>
        <dbReference type="ARBA" id="ARBA00022989"/>
    </source>
</evidence>
<name>A0A4U5N7C7_POPAL</name>
<feature type="chain" id="PRO_5021041455" description="GDT1 family protein" evidence="6">
    <location>
        <begin position="33"/>
        <end position="284"/>
    </location>
</feature>
<sequence length="284" mass="30661">MGFRSNPRFLFVAAAAAFLLLFSFSYITAAQADGVENEGDESRSFQDLGRRGMIVTNGGDAKSVLKLDSGLGLFDAFFASFSMIMVSEIGDETFIIAALMAMRHPKSTVLSGALTALIVMTVLSTGLGRIVPNLISRKHTNSAATILYAFFGLRLLYIAWRSDSKSSQKKEMEEVEEKLESGQGKTSFRRFFSRFCTPIFLESFILTFLAEWGDRSQIATIALATHKNAVGVAVGATLGHTICTSLAVVGGSMLASKISQGTVATIGGLLFLCFSLSSYFYPPL</sequence>
<evidence type="ECO:0000256" key="1">
    <source>
        <dbReference type="ARBA" id="ARBA00004141"/>
    </source>
</evidence>
<dbReference type="InterPro" id="IPR001727">
    <property type="entry name" value="GDT1-like"/>
</dbReference>
<accession>A0A4U5N7C7</accession>
<dbReference type="GO" id="GO:0005794">
    <property type="term" value="C:Golgi apparatus"/>
    <property type="evidence" value="ECO:0007669"/>
    <property type="project" value="TreeGrafter"/>
</dbReference>
<feature type="signal peptide" evidence="6">
    <location>
        <begin position="1"/>
        <end position="32"/>
    </location>
</feature>
<dbReference type="PANTHER" id="PTHR12608:SF9">
    <property type="entry name" value="GDT1-LIKE PROTEIN 3"/>
    <property type="match status" value="1"/>
</dbReference>
<protein>
    <recommendedName>
        <fullName evidence="6">GDT1 family protein</fullName>
    </recommendedName>
</protein>
<dbReference type="GO" id="GO:0032472">
    <property type="term" value="P:Golgi calcium ion transport"/>
    <property type="evidence" value="ECO:0007669"/>
    <property type="project" value="TreeGrafter"/>
</dbReference>
<dbReference type="PANTHER" id="PTHR12608">
    <property type="entry name" value="TRANSMEMBRANE PROTEIN HTP-1 RELATED"/>
    <property type="match status" value="1"/>
</dbReference>
<evidence type="ECO:0000256" key="5">
    <source>
        <dbReference type="ARBA" id="ARBA00023136"/>
    </source>
</evidence>
<reference evidence="7" key="1">
    <citation type="submission" date="2018-10" db="EMBL/GenBank/DDBJ databases">
        <title>Population genomic analysis revealed the cold adaptation of white poplar.</title>
        <authorList>
            <person name="Liu Y.-J."/>
        </authorList>
    </citation>
    <scope>NUCLEOTIDE SEQUENCE [LARGE SCALE GENOMIC DNA]</scope>
    <source>
        <strain evidence="7">PAL-ZL1</strain>
    </source>
</reference>
<feature type="transmembrane region" description="Helical" evidence="6">
    <location>
        <begin position="143"/>
        <end position="160"/>
    </location>
</feature>
<feature type="transmembrane region" description="Helical" evidence="6">
    <location>
        <begin position="261"/>
        <end position="281"/>
    </location>
</feature>
<dbReference type="GO" id="GO:0015085">
    <property type="term" value="F:calcium ion transmembrane transporter activity"/>
    <property type="evidence" value="ECO:0007669"/>
    <property type="project" value="TreeGrafter"/>
</dbReference>
<evidence type="ECO:0000313" key="7">
    <source>
        <dbReference type="EMBL" id="TKR78468.1"/>
    </source>
</evidence>
<feature type="transmembrane region" description="Helical" evidence="6">
    <location>
        <begin position="230"/>
        <end position="249"/>
    </location>
</feature>
<keyword evidence="4 6" id="KW-1133">Transmembrane helix</keyword>
<keyword evidence="6" id="KW-0732">Signal</keyword>
<organism evidence="7">
    <name type="scientific">Populus alba</name>
    <name type="common">White poplar</name>
    <dbReference type="NCBI Taxonomy" id="43335"/>
    <lineage>
        <taxon>Eukaryota</taxon>
        <taxon>Viridiplantae</taxon>
        <taxon>Streptophyta</taxon>
        <taxon>Embryophyta</taxon>
        <taxon>Tracheophyta</taxon>
        <taxon>Spermatophyta</taxon>
        <taxon>Magnoliopsida</taxon>
        <taxon>eudicotyledons</taxon>
        <taxon>Gunneridae</taxon>
        <taxon>Pentapetalae</taxon>
        <taxon>rosids</taxon>
        <taxon>fabids</taxon>
        <taxon>Malpighiales</taxon>
        <taxon>Salicaceae</taxon>
        <taxon>Saliceae</taxon>
        <taxon>Populus</taxon>
    </lineage>
</organism>
<evidence type="ECO:0000256" key="6">
    <source>
        <dbReference type="RuleBase" id="RU365102"/>
    </source>
</evidence>
<feature type="transmembrane region" description="Helical" evidence="6">
    <location>
        <begin position="191"/>
        <end position="210"/>
    </location>
</feature>
<comment type="caution">
    <text evidence="7">The sequence shown here is derived from an EMBL/GenBank/DDBJ whole genome shotgun (WGS) entry which is preliminary data.</text>
</comment>
<dbReference type="EMBL" id="RCHU01001113">
    <property type="protein sequence ID" value="TKR78468.1"/>
    <property type="molecule type" value="Genomic_DNA"/>
</dbReference>
<dbReference type="GO" id="GO:0032468">
    <property type="term" value="P:Golgi calcium ion homeostasis"/>
    <property type="evidence" value="ECO:0007669"/>
    <property type="project" value="TreeGrafter"/>
</dbReference>
<comment type="similarity">
    <text evidence="2 6">Belongs to the GDT1 family.</text>
</comment>
<evidence type="ECO:0000256" key="2">
    <source>
        <dbReference type="ARBA" id="ARBA00009190"/>
    </source>
</evidence>